<protein>
    <submittedName>
        <fullName evidence="1">Uncharacterized protein</fullName>
    </submittedName>
</protein>
<accession>A0ACB9QUM6</accession>
<dbReference type="EMBL" id="CM042884">
    <property type="protein sequence ID" value="KAI4370363.1"/>
    <property type="molecule type" value="Genomic_DNA"/>
</dbReference>
<gene>
    <name evidence="1" type="ORF">MLD38_018722</name>
</gene>
<reference evidence="2" key="1">
    <citation type="journal article" date="2023" name="Front. Plant Sci.">
        <title>Chromosomal-level genome assembly of Melastoma candidum provides insights into trichome evolution.</title>
        <authorList>
            <person name="Zhong Y."/>
            <person name="Wu W."/>
            <person name="Sun C."/>
            <person name="Zou P."/>
            <person name="Liu Y."/>
            <person name="Dai S."/>
            <person name="Zhou R."/>
        </authorList>
    </citation>
    <scope>NUCLEOTIDE SEQUENCE [LARGE SCALE GENOMIC DNA]</scope>
</reference>
<proteinExistence type="predicted"/>
<name>A0ACB9QUM6_9MYRT</name>
<organism evidence="1 2">
    <name type="scientific">Melastoma candidum</name>
    <dbReference type="NCBI Taxonomy" id="119954"/>
    <lineage>
        <taxon>Eukaryota</taxon>
        <taxon>Viridiplantae</taxon>
        <taxon>Streptophyta</taxon>
        <taxon>Embryophyta</taxon>
        <taxon>Tracheophyta</taxon>
        <taxon>Spermatophyta</taxon>
        <taxon>Magnoliopsida</taxon>
        <taxon>eudicotyledons</taxon>
        <taxon>Gunneridae</taxon>
        <taxon>Pentapetalae</taxon>
        <taxon>rosids</taxon>
        <taxon>malvids</taxon>
        <taxon>Myrtales</taxon>
        <taxon>Melastomataceae</taxon>
        <taxon>Melastomatoideae</taxon>
        <taxon>Melastomateae</taxon>
        <taxon>Melastoma</taxon>
    </lineage>
</organism>
<comment type="caution">
    <text evidence="1">The sequence shown here is derived from an EMBL/GenBank/DDBJ whole genome shotgun (WGS) entry which is preliminary data.</text>
</comment>
<dbReference type="Proteomes" id="UP001057402">
    <property type="component" value="Chromosome 5"/>
</dbReference>
<keyword evidence="2" id="KW-1185">Reference proteome</keyword>
<sequence>MDPVIPIVALSILPGSLIALLFFGNYFRQRRSEVVSISHSEFQPPHHKKRHPNKPPPPSWKTHNPKSTGDKVQNKRCHPLDLNTLKGPGDSVMGLCLF</sequence>
<evidence type="ECO:0000313" key="2">
    <source>
        <dbReference type="Proteomes" id="UP001057402"/>
    </source>
</evidence>
<evidence type="ECO:0000313" key="1">
    <source>
        <dbReference type="EMBL" id="KAI4370363.1"/>
    </source>
</evidence>